<evidence type="ECO:0000313" key="16">
    <source>
        <dbReference type="Proteomes" id="UP000078046"/>
    </source>
</evidence>
<reference evidence="15 16" key="1">
    <citation type="submission" date="2016-04" db="EMBL/GenBank/DDBJ databases">
        <title>The genome of Intoshia linei affirms orthonectids as highly simplified spiralians.</title>
        <authorList>
            <person name="Mikhailov K.V."/>
            <person name="Slusarev G.S."/>
            <person name="Nikitin M.A."/>
            <person name="Logacheva M.D."/>
            <person name="Penin A."/>
            <person name="Aleoshin V."/>
            <person name="Panchin Y.V."/>
        </authorList>
    </citation>
    <scope>NUCLEOTIDE SEQUENCE [LARGE SCALE GENOMIC DNA]</scope>
    <source>
        <strain evidence="15">Intl2013</strain>
        <tissue evidence="15">Whole animal</tissue>
    </source>
</reference>
<comment type="pathway">
    <text evidence="3">Purine metabolism; IMP biosynthesis via de novo pathway; 5-amino-1-(5-phospho-D-ribosyl)imidazole-4-carboxamide from 5-amino-1-(5-phospho-D-ribosyl)imidazole-4-carboxylate: step 2/2.</text>
</comment>
<dbReference type="SUPFAM" id="SSF56112">
    <property type="entry name" value="Protein kinase-like (PK-like)"/>
    <property type="match status" value="1"/>
</dbReference>
<sequence length="839" mass="95634">MEEHEFDNVTIKKEVRKLVHDEKTTLAKNKTSIGDGSLKKSVNQTGPTSPITALPNTNNMLQNMNVEAENNFYRSIIATRYCYTQMSKIFSPKFKYKTWRLLWLNLAIAQKELGLNVTKEQIDEMRSNLDNINFDNVSQYEKRFKHDVMAHIHAFGDVCPTAMPIIHLGATSCFVTDNGDLLVMKKAIEIIIPKLCVCLNILSKKCFQYKNTACLGFTHFQPAQLTTVGKRMCVWLQDLFMDLNQLITIYDTLIFRGAKGTTGTQASFLNLFNGDIKKVNQLDQRLTELCNFPRKFTICGQTYTRKLDCHILSAMAGIGSSMHKICTDLRLLSNSSEMSEPFSSDQIGKFLNSIFRYQFNKNLGSSAMAYKQNPVNLERCCSLSRRIMSISGEALQTHALQWLERSLDDSAIRRIYIPESFILTDSVISHLQSIFNKIQVNEKIIANRVKDYLPLMVTENIIMEMTKKGANRQVLFIIICSINNVDECHELVRKLSLQSSEKVKQGHKNDLIDLIRGNAYFNPIHPILEDLLNNADQYTGCAAYQVNIKLEIMSYLSAFWNRASASMSSSNSKRKLKKSDKSDDDVFTKDATIVSDAQKKKFQSLISTNTIVSTPALERAILLDEENPSSDLHIDSQEIKMGTILISGVYLSIETAFWHGHVLIHKFDRYNFKLEISILSSIYNCKALRHQNLSLFMGASIEPEYIIIMTGISQYTTLYSIVHKIGKMLLGWNLNLSKNYNLTMYNILLDIAHALDYLHSKQIHCGNLSSKQIFVGNETKLHILDCDPDLLIPSNSDYANLNRGKISYYAPELLKTMYIFDGIKFRQKFSIYSDIYAYG</sequence>
<dbReference type="InterPro" id="IPR001245">
    <property type="entry name" value="Ser-Thr/Tyr_kinase_cat_dom"/>
</dbReference>
<keyword evidence="16" id="KW-1185">Reference proteome</keyword>
<dbReference type="Gene3D" id="3.30.200.20">
    <property type="entry name" value="Phosphorylase Kinase, domain 1"/>
    <property type="match status" value="1"/>
</dbReference>
<evidence type="ECO:0000256" key="9">
    <source>
        <dbReference type="ARBA" id="ARBA00022755"/>
    </source>
</evidence>
<dbReference type="EC" id="4.3.2.2" evidence="7"/>
<dbReference type="AlphaFoldDB" id="A0A177B250"/>
<evidence type="ECO:0000256" key="7">
    <source>
        <dbReference type="ARBA" id="ARBA00012339"/>
    </source>
</evidence>
<evidence type="ECO:0000256" key="11">
    <source>
        <dbReference type="ARBA" id="ARBA00030717"/>
    </source>
</evidence>
<keyword evidence="9" id="KW-0658">Purine biosynthesis</keyword>
<dbReference type="SUPFAM" id="SSF48557">
    <property type="entry name" value="L-aspartase-like"/>
    <property type="match status" value="1"/>
</dbReference>
<dbReference type="InterPro" id="IPR020557">
    <property type="entry name" value="Fumarate_lyase_CS"/>
</dbReference>
<dbReference type="Proteomes" id="UP000078046">
    <property type="component" value="Unassembled WGS sequence"/>
</dbReference>
<dbReference type="GO" id="GO:0070626">
    <property type="term" value="F:(S)-2-(5-amino-1-(5-phospho-D-ribosyl)imidazole-4-carboxamido) succinate lyase (fumarate-forming) activity"/>
    <property type="evidence" value="ECO:0007669"/>
    <property type="project" value="TreeGrafter"/>
</dbReference>
<dbReference type="InterPro" id="IPR008948">
    <property type="entry name" value="L-Aspartase-like"/>
</dbReference>
<evidence type="ECO:0000256" key="8">
    <source>
        <dbReference type="ARBA" id="ARBA00017058"/>
    </source>
</evidence>
<comment type="similarity">
    <text evidence="5">Belongs to the lyase 1 family. Adenylosuccinate lyase subfamily.</text>
</comment>
<dbReference type="GO" id="GO:0005829">
    <property type="term" value="C:cytosol"/>
    <property type="evidence" value="ECO:0007669"/>
    <property type="project" value="TreeGrafter"/>
</dbReference>
<organism evidence="15 16">
    <name type="scientific">Intoshia linei</name>
    <dbReference type="NCBI Taxonomy" id="1819745"/>
    <lineage>
        <taxon>Eukaryota</taxon>
        <taxon>Metazoa</taxon>
        <taxon>Spiralia</taxon>
        <taxon>Lophotrochozoa</taxon>
        <taxon>Mesozoa</taxon>
        <taxon>Orthonectida</taxon>
        <taxon>Rhopaluridae</taxon>
        <taxon>Intoshia</taxon>
    </lineage>
</organism>
<evidence type="ECO:0000313" key="15">
    <source>
        <dbReference type="EMBL" id="OAF67701.1"/>
    </source>
</evidence>
<evidence type="ECO:0000256" key="5">
    <source>
        <dbReference type="ARBA" id="ARBA00008273"/>
    </source>
</evidence>
<name>A0A177B250_9BILA</name>
<evidence type="ECO:0000256" key="12">
    <source>
        <dbReference type="ARBA" id="ARBA00047513"/>
    </source>
</evidence>
<dbReference type="EMBL" id="LWCA01000595">
    <property type="protein sequence ID" value="OAF67701.1"/>
    <property type="molecule type" value="Genomic_DNA"/>
</dbReference>
<dbReference type="OrthoDB" id="406045at2759"/>
<dbReference type="SMART" id="SM00998">
    <property type="entry name" value="ADSL_C"/>
    <property type="match status" value="1"/>
</dbReference>
<feature type="domain" description="Protein kinase" evidence="14">
    <location>
        <begin position="606"/>
        <end position="839"/>
    </location>
</feature>
<protein>
    <recommendedName>
        <fullName evidence="8">Adenylosuccinate lyase</fullName>
        <ecNumber evidence="7">4.3.2.2</ecNumber>
    </recommendedName>
    <alternativeName>
        <fullName evidence="11">Adenylosuccinase</fullName>
    </alternativeName>
</protein>
<dbReference type="Gene3D" id="1.10.510.10">
    <property type="entry name" value="Transferase(Phosphotransferase) domain 1"/>
    <property type="match status" value="1"/>
</dbReference>
<evidence type="ECO:0000256" key="2">
    <source>
        <dbReference type="ARBA" id="ARBA00002971"/>
    </source>
</evidence>
<dbReference type="InterPro" id="IPR022761">
    <property type="entry name" value="Fumarate_lyase_N"/>
</dbReference>
<comment type="caution">
    <text evidence="15">The sequence shown here is derived from an EMBL/GenBank/DDBJ whole genome shotgun (WGS) entry which is preliminary data.</text>
</comment>
<evidence type="ECO:0000259" key="14">
    <source>
        <dbReference type="PROSITE" id="PS50011"/>
    </source>
</evidence>
<dbReference type="Pfam" id="PF07714">
    <property type="entry name" value="PK_Tyr_Ser-Thr"/>
    <property type="match status" value="1"/>
</dbReference>
<feature type="region of interest" description="Disordered" evidence="13">
    <location>
        <begin position="30"/>
        <end position="50"/>
    </location>
</feature>
<comment type="pathway">
    <text evidence="4">Purine metabolism; AMP biosynthesis via de novo pathway; AMP from IMP: step 2/2.</text>
</comment>
<comment type="function">
    <text evidence="2">Catalyzes two non-sequential steps in de novo AMP synthesis: converts (S)-2-(5-amino-1-(5-phospho-D-ribosyl)imidazole-4-carboxamido)succinate (SAICAR) to fumarate plus 5-amino-1-(5-phospho-D-ribosyl)imidazole-4-carboxamide, and thereby also contributes to de novo IMP synthesis, and converts succinyladenosine monophosphate (SAMP) to AMP and fumarate.</text>
</comment>
<gene>
    <name evidence="15" type="ORF">A3Q56_04564</name>
</gene>
<comment type="subunit">
    <text evidence="6">Homotetramer. Residues from neighboring subunits contribute catalytic and substrate-binding residues to each active site.</text>
</comment>
<dbReference type="Gene3D" id="1.20.200.10">
    <property type="entry name" value="Fumarase/aspartase (Central domain)"/>
    <property type="match status" value="1"/>
</dbReference>
<accession>A0A177B250</accession>
<evidence type="ECO:0000256" key="4">
    <source>
        <dbReference type="ARBA" id="ARBA00004734"/>
    </source>
</evidence>
<keyword evidence="10" id="KW-0456">Lyase</keyword>
<comment type="catalytic activity">
    <reaction evidence="1">
        <text>(2S)-2-[5-amino-1-(5-phospho-beta-D-ribosyl)imidazole-4-carboxamido]succinate = 5-amino-1-(5-phospho-beta-D-ribosyl)imidazole-4-carboxamide + fumarate</text>
        <dbReference type="Rhea" id="RHEA:23920"/>
        <dbReference type="ChEBI" id="CHEBI:29806"/>
        <dbReference type="ChEBI" id="CHEBI:58443"/>
        <dbReference type="ChEBI" id="CHEBI:58475"/>
        <dbReference type="EC" id="4.3.2.2"/>
    </reaction>
</comment>
<dbReference type="GO" id="GO:0044208">
    <property type="term" value="P:'de novo' AMP biosynthetic process"/>
    <property type="evidence" value="ECO:0007669"/>
    <property type="project" value="TreeGrafter"/>
</dbReference>
<evidence type="ECO:0000256" key="10">
    <source>
        <dbReference type="ARBA" id="ARBA00023239"/>
    </source>
</evidence>
<dbReference type="GO" id="GO:0004672">
    <property type="term" value="F:protein kinase activity"/>
    <property type="evidence" value="ECO:0007669"/>
    <property type="project" value="InterPro"/>
</dbReference>
<dbReference type="Gene3D" id="1.10.40.30">
    <property type="entry name" value="Fumarase/aspartase (C-terminal domain)"/>
    <property type="match status" value="1"/>
</dbReference>
<evidence type="ECO:0000256" key="1">
    <source>
        <dbReference type="ARBA" id="ARBA00000598"/>
    </source>
</evidence>
<dbReference type="InterPro" id="IPR011009">
    <property type="entry name" value="Kinase-like_dom_sf"/>
</dbReference>
<proteinExistence type="inferred from homology"/>
<dbReference type="GO" id="GO:0005524">
    <property type="term" value="F:ATP binding"/>
    <property type="evidence" value="ECO:0007669"/>
    <property type="project" value="InterPro"/>
</dbReference>
<dbReference type="InterPro" id="IPR000719">
    <property type="entry name" value="Prot_kinase_dom"/>
</dbReference>
<dbReference type="CDD" id="cd03302">
    <property type="entry name" value="Adenylsuccinate_lyase_2"/>
    <property type="match status" value="1"/>
</dbReference>
<evidence type="ECO:0000256" key="6">
    <source>
        <dbReference type="ARBA" id="ARBA00011668"/>
    </source>
</evidence>
<dbReference type="GO" id="GO:0004018">
    <property type="term" value="F:N6-(1,2-dicarboxyethyl)AMP AMP-lyase (fumarate-forming) activity"/>
    <property type="evidence" value="ECO:0007669"/>
    <property type="project" value="TreeGrafter"/>
</dbReference>
<dbReference type="Pfam" id="PF00206">
    <property type="entry name" value="Lyase_1"/>
    <property type="match status" value="1"/>
</dbReference>
<comment type="catalytic activity">
    <reaction evidence="12">
        <text>N(6)-(1,2-dicarboxyethyl)-AMP = fumarate + AMP</text>
        <dbReference type="Rhea" id="RHEA:16853"/>
        <dbReference type="ChEBI" id="CHEBI:29806"/>
        <dbReference type="ChEBI" id="CHEBI:57567"/>
        <dbReference type="ChEBI" id="CHEBI:456215"/>
        <dbReference type="EC" id="4.3.2.2"/>
    </reaction>
</comment>
<evidence type="ECO:0000256" key="13">
    <source>
        <dbReference type="SAM" id="MobiDB-lite"/>
    </source>
</evidence>
<dbReference type="PROSITE" id="PS50011">
    <property type="entry name" value="PROTEIN_KINASE_DOM"/>
    <property type="match status" value="1"/>
</dbReference>
<dbReference type="Gene3D" id="1.10.275.60">
    <property type="match status" value="1"/>
</dbReference>
<dbReference type="InterPro" id="IPR019468">
    <property type="entry name" value="AdenyloSucc_lyase_C"/>
</dbReference>
<dbReference type="FunFam" id="1.10.275.60:FF:000001">
    <property type="entry name" value="Adenylosuccinate lyase"/>
    <property type="match status" value="1"/>
</dbReference>
<dbReference type="PANTHER" id="PTHR43172">
    <property type="entry name" value="ADENYLOSUCCINATE LYASE"/>
    <property type="match status" value="1"/>
</dbReference>
<dbReference type="PROSITE" id="PS00163">
    <property type="entry name" value="FUMARATE_LYASES"/>
    <property type="match status" value="1"/>
</dbReference>
<evidence type="ECO:0000256" key="3">
    <source>
        <dbReference type="ARBA" id="ARBA00004706"/>
    </source>
</evidence>
<dbReference type="PANTHER" id="PTHR43172:SF1">
    <property type="entry name" value="ADENYLOSUCCINATE LYASE"/>
    <property type="match status" value="1"/>
</dbReference>